<dbReference type="InterPro" id="IPR035999">
    <property type="entry name" value="Sec7_dom_sf"/>
</dbReference>
<comment type="caution">
    <text evidence="3">The sequence shown here is derived from an EMBL/GenBank/DDBJ whole genome shotgun (WGS) entry which is preliminary data.</text>
</comment>
<dbReference type="SUPFAM" id="SSF48425">
    <property type="entry name" value="Sec7 domain"/>
    <property type="match status" value="1"/>
</dbReference>
<dbReference type="GO" id="GO:0005085">
    <property type="term" value="F:guanyl-nucleotide exchange factor activity"/>
    <property type="evidence" value="ECO:0007669"/>
    <property type="project" value="InterPro"/>
</dbReference>
<evidence type="ECO:0000256" key="1">
    <source>
        <dbReference type="SAM" id="MobiDB-lite"/>
    </source>
</evidence>
<dbReference type="CDD" id="cd00171">
    <property type="entry name" value="Sec7"/>
    <property type="match status" value="1"/>
</dbReference>
<keyword evidence="4" id="KW-1185">Reference proteome</keyword>
<proteinExistence type="predicted"/>
<evidence type="ECO:0000313" key="3">
    <source>
        <dbReference type="EMBL" id="OZJ02551.1"/>
    </source>
</evidence>
<dbReference type="PROSITE" id="PS50190">
    <property type="entry name" value="SEC7"/>
    <property type="match status" value="1"/>
</dbReference>
<dbReference type="SUPFAM" id="SSF48371">
    <property type="entry name" value="ARM repeat"/>
    <property type="match status" value="1"/>
</dbReference>
<dbReference type="EMBL" id="MVBO01000144">
    <property type="protein sequence ID" value="OZJ02551.1"/>
    <property type="molecule type" value="Genomic_DNA"/>
</dbReference>
<feature type="compositionally biased region" description="Polar residues" evidence="1">
    <location>
        <begin position="314"/>
        <end position="324"/>
    </location>
</feature>
<dbReference type="Gene3D" id="1.10.1000.11">
    <property type="entry name" value="Arf Nucleotide-binding Site Opener,domain 2"/>
    <property type="match status" value="1"/>
</dbReference>
<dbReference type="InterPro" id="IPR023394">
    <property type="entry name" value="Sec7_C_sf"/>
</dbReference>
<dbReference type="SMART" id="SM00222">
    <property type="entry name" value="Sec7"/>
    <property type="match status" value="1"/>
</dbReference>
<dbReference type="GO" id="GO:0016192">
    <property type="term" value="P:vesicle-mediated transport"/>
    <property type="evidence" value="ECO:0007669"/>
    <property type="project" value="UniProtKB-ARBA"/>
</dbReference>
<organism evidence="3 4">
    <name type="scientific">Bifiguratus adelaidae</name>
    <dbReference type="NCBI Taxonomy" id="1938954"/>
    <lineage>
        <taxon>Eukaryota</taxon>
        <taxon>Fungi</taxon>
        <taxon>Fungi incertae sedis</taxon>
        <taxon>Mucoromycota</taxon>
        <taxon>Mucoromycotina</taxon>
        <taxon>Endogonomycetes</taxon>
        <taxon>Endogonales</taxon>
        <taxon>Endogonales incertae sedis</taxon>
        <taxon>Bifiguratus</taxon>
    </lineage>
</organism>
<dbReference type="OrthoDB" id="10258608at2759"/>
<evidence type="ECO:0000313" key="4">
    <source>
        <dbReference type="Proteomes" id="UP000242875"/>
    </source>
</evidence>
<feature type="region of interest" description="Disordered" evidence="1">
    <location>
        <begin position="285"/>
        <end position="330"/>
    </location>
</feature>
<feature type="region of interest" description="Disordered" evidence="1">
    <location>
        <begin position="1500"/>
        <end position="1533"/>
    </location>
</feature>
<feature type="region of interest" description="Disordered" evidence="1">
    <location>
        <begin position="469"/>
        <end position="498"/>
    </location>
</feature>
<feature type="compositionally biased region" description="Polar residues" evidence="1">
    <location>
        <begin position="487"/>
        <end position="496"/>
    </location>
</feature>
<feature type="compositionally biased region" description="Basic and acidic residues" evidence="1">
    <location>
        <begin position="1507"/>
        <end position="1518"/>
    </location>
</feature>
<dbReference type="Gene3D" id="1.10.220.20">
    <property type="match status" value="1"/>
</dbReference>
<sequence>MQSVDTPLKSELDWRTLVHAEIISTTSVMRKNSRWSGMSVSALSMGGLGMSMGLRGNLAEKSTNYRNQESPLMNSFTTLRAYLTSLQRIEDLDAHLLLTPFLDVIRTGDTTGPITGAALTSVERFLQYGIINGHSNGLPHAMAALSSAATHCKFEASDSVSDEVVLLRILQLLERTLTSDCGKVLSDEAVCEMMETGLSMCCQMRLSEMLRRSAEHVMINMTLQVDMDNDSTPTEGMNGETKEADLHMQAPNSVSTPMDPLGTSTETSSILTETANADNDIVKSDEIPAKDTLQAPKDTTTTVSPSLKPDNDITDISGTSSKTTEPPRPYGLPAIRELLRVLISLLNPHDHQHTDSMRLMALSILNVAFDVAGESISRFEVLRQLVADDFCKYLFQLARSDVIPLLTLTLRVISSVFNTMQSHLKLQQELFLQFLMERLTPPSVGRSLPFNLDREGNLVLNNPLEQQILKERSNSPNPSGSPRTDSRQSTRGQDTPASGEVKELLLECLAQCARRSMFMVDLWVNYDCNLECSNLFQELVRFLSRNAYVEPQTYTSSNAHILCLDTLLMLIGHMVERCDRDDSATADPTPENLLKMKAHKQLLLEGVAKFNENSKEGLKFLSEHSLIASDPASDNYASLVHFLHTTPRLNKKALGDFLSKPNNLPILREYMKVFDFTDRRVDEALREMLEAFRLPGEAQQIERIVETFSEVYFATSPLQVASKDGAYVLSYSVILLNTDQHNPQNRHRMTLQDYNKILKGVNGGNDFPADYIQAIYNAIRKREIVMPEEHEGQVGFNYAWKELLRRAETAGPYVHCYTSAYDREIFQQAWKPAFMAIVFAFTNAQDDVTLQKAISGFHQCALISAHYGLHDIFDVIVKTLSGLTGLLEATRSNQGVADAVVEVSNQKYVVSDLAIQFGRDYKGQLAAVVAFAVAIEYGNHLRDSWKNILLMIKNLFINSLLPSSMVQVEDFLSGTTSIPLRPKTVASPKNHGRRDGSLLSALSSYLLSPYSGDESYRPAPTDEEVESTLCAADCVVACRLEELFADIRVLEEAPLEALMKAIRVVGVPRKVHHPTPVNFPQPGLQAPSMAANTYDPAIVFFLELMISVTIQNRDRIERLWPYVFDHLRELLNKPEESSDLLVERTVVGLLRLCIRLIHKREMQQEVFSCLQLLVDFPPQVTQSVAEQMMAGVSSLIRMEETDLSDPAKWKAISTLIKATASHPNASKYSFECIELTLSPSAAIEPQNFAGILNVLEKFVSIGGNHAETLANSNNYAHEGKRLNPYLMRAKKAIELVYGLNSRISELEQQDETVDGWQGYWIPLAQVLARQSCNAAREIRQHAITYLQRLLLLPQLTQSTQPQQLFDIFDKVVFPLLDELRRPEMTKLDPNGSMDEARMRSLALLCKIFLHYNPKLASCDGYNELWSKILDTLSKYAAPKESDHLSEAVNESLKNMLLVMYTSGAFTEPSEGGETNYTNLWTITWDKVNAFLPNLQGELFPDSVKPTKPAEKVEEKSEASAESAPVEGAAANST</sequence>
<dbReference type="PANTHER" id="PTHR10663:SF388">
    <property type="entry name" value="GOLGI-SPECIFIC BREFELDIN A-RESISTANCE GUANINE NUCLEOTIDE EXCHANGE FACTOR 1"/>
    <property type="match status" value="1"/>
</dbReference>
<accession>A0A261XW36</accession>
<dbReference type="Proteomes" id="UP000242875">
    <property type="component" value="Unassembled WGS sequence"/>
</dbReference>
<dbReference type="InterPro" id="IPR032691">
    <property type="entry name" value="Mon2/Sec7/BIG1-like_HUS"/>
</dbReference>
<feature type="domain" description="SEC7" evidence="2">
    <location>
        <begin position="592"/>
        <end position="782"/>
    </location>
</feature>
<dbReference type="Pfam" id="PF12783">
    <property type="entry name" value="Sec7-like_HUS"/>
    <property type="match status" value="1"/>
</dbReference>
<dbReference type="Pfam" id="PF23325">
    <property type="entry name" value="TPR_28"/>
    <property type="match status" value="1"/>
</dbReference>
<name>A0A261XW36_9FUNG</name>
<evidence type="ECO:0000259" key="2">
    <source>
        <dbReference type="PROSITE" id="PS50190"/>
    </source>
</evidence>
<dbReference type="FunFam" id="1.10.1000.11:FF:000002">
    <property type="entry name" value="Cytohesin 1"/>
    <property type="match status" value="1"/>
</dbReference>
<dbReference type="InterPro" id="IPR016024">
    <property type="entry name" value="ARM-type_fold"/>
</dbReference>
<dbReference type="Pfam" id="PF01369">
    <property type="entry name" value="Sec7"/>
    <property type="match status" value="1"/>
</dbReference>
<reference evidence="3 4" key="1">
    <citation type="journal article" date="2017" name="Mycologia">
        <title>Bifiguratus adelaidae, gen. et sp. nov., a new member of Mucoromycotina in endophytic and soil-dwelling habitats.</title>
        <authorList>
            <person name="Torres-Cruz T.J."/>
            <person name="Billingsley Tobias T.L."/>
            <person name="Almatruk M."/>
            <person name="Hesse C."/>
            <person name="Kuske C.R."/>
            <person name="Desiro A."/>
            <person name="Benucci G.M."/>
            <person name="Bonito G."/>
            <person name="Stajich J.E."/>
            <person name="Dunlap C."/>
            <person name="Arnold A.E."/>
            <person name="Porras-Alfaro A."/>
        </authorList>
    </citation>
    <scope>NUCLEOTIDE SEQUENCE [LARGE SCALE GENOMIC DNA]</scope>
    <source>
        <strain evidence="3 4">AZ0501</strain>
    </source>
</reference>
<gene>
    <name evidence="3" type="ORF">BZG36_04503</name>
</gene>
<dbReference type="GO" id="GO:0005794">
    <property type="term" value="C:Golgi apparatus"/>
    <property type="evidence" value="ECO:0007669"/>
    <property type="project" value="UniProtKB-ARBA"/>
</dbReference>
<dbReference type="InterPro" id="IPR056604">
    <property type="entry name" value="GBF1-like_TPR"/>
</dbReference>
<protein>
    <recommendedName>
        <fullName evidence="2">SEC7 domain-containing protein</fullName>
    </recommendedName>
</protein>
<dbReference type="PANTHER" id="PTHR10663">
    <property type="entry name" value="GUANYL-NUCLEOTIDE EXCHANGE FACTOR"/>
    <property type="match status" value="1"/>
</dbReference>
<feature type="compositionally biased region" description="Low complexity" evidence="1">
    <location>
        <begin position="1519"/>
        <end position="1533"/>
    </location>
</feature>
<dbReference type="GO" id="GO:0032012">
    <property type="term" value="P:regulation of ARF protein signal transduction"/>
    <property type="evidence" value="ECO:0007669"/>
    <property type="project" value="InterPro"/>
</dbReference>
<dbReference type="InterPro" id="IPR000904">
    <property type="entry name" value="Sec7_dom"/>
</dbReference>